<evidence type="ECO:0000313" key="3">
    <source>
        <dbReference type="Proteomes" id="UP000233837"/>
    </source>
</evidence>
<feature type="compositionally biased region" description="Polar residues" evidence="1">
    <location>
        <begin position="1"/>
        <end position="10"/>
    </location>
</feature>
<dbReference type="AlphaFoldDB" id="A0A2I0WGW3"/>
<accession>A0A2I0WGW3</accession>
<dbReference type="EMBL" id="KZ502668">
    <property type="protein sequence ID" value="PKU74891.1"/>
    <property type="molecule type" value="Genomic_DNA"/>
</dbReference>
<feature type="region of interest" description="Disordered" evidence="1">
    <location>
        <begin position="1"/>
        <end position="55"/>
    </location>
</feature>
<dbReference type="Proteomes" id="UP000233837">
    <property type="component" value="Unassembled WGS sequence"/>
</dbReference>
<sequence>MLTEITQTRNRSSHRGKQGGHTEPRDHGLGKEPRHGKTSSRAESNGTSLLANSASDELVVVDSLEESPCKDYLDLMLWAPKIQPWPPRRDVSFYSVREF</sequence>
<reference evidence="2 3" key="1">
    <citation type="journal article" date="2016" name="Sci. Rep.">
        <title>The Dendrobium catenatum Lindl. genome sequence provides insights into polysaccharide synthase, floral development and adaptive evolution.</title>
        <authorList>
            <person name="Zhang G.Q."/>
            <person name="Xu Q."/>
            <person name="Bian C."/>
            <person name="Tsai W.C."/>
            <person name="Yeh C.M."/>
            <person name="Liu K.W."/>
            <person name="Yoshida K."/>
            <person name="Zhang L.S."/>
            <person name="Chang S.B."/>
            <person name="Chen F."/>
            <person name="Shi Y."/>
            <person name="Su Y.Y."/>
            <person name="Zhang Y.Q."/>
            <person name="Chen L.J."/>
            <person name="Yin Y."/>
            <person name="Lin M."/>
            <person name="Huang H."/>
            <person name="Deng H."/>
            <person name="Wang Z.W."/>
            <person name="Zhu S.L."/>
            <person name="Zhao X."/>
            <person name="Deng C."/>
            <person name="Niu S.C."/>
            <person name="Huang J."/>
            <person name="Wang M."/>
            <person name="Liu G.H."/>
            <person name="Yang H.J."/>
            <person name="Xiao X.J."/>
            <person name="Hsiao Y.Y."/>
            <person name="Wu W.L."/>
            <person name="Chen Y.Y."/>
            <person name="Mitsuda N."/>
            <person name="Ohme-Takagi M."/>
            <person name="Luo Y.B."/>
            <person name="Van de Peer Y."/>
            <person name="Liu Z.J."/>
        </authorList>
    </citation>
    <scope>NUCLEOTIDE SEQUENCE [LARGE SCALE GENOMIC DNA]</scope>
    <source>
        <tissue evidence="2">The whole plant</tissue>
    </source>
</reference>
<protein>
    <submittedName>
        <fullName evidence="2">Uncharacterized protein</fullName>
    </submittedName>
</protein>
<name>A0A2I0WGW3_9ASPA</name>
<proteinExistence type="predicted"/>
<feature type="compositionally biased region" description="Basic and acidic residues" evidence="1">
    <location>
        <begin position="20"/>
        <end position="35"/>
    </location>
</feature>
<evidence type="ECO:0000313" key="2">
    <source>
        <dbReference type="EMBL" id="PKU74891.1"/>
    </source>
</evidence>
<organism evidence="2 3">
    <name type="scientific">Dendrobium catenatum</name>
    <dbReference type="NCBI Taxonomy" id="906689"/>
    <lineage>
        <taxon>Eukaryota</taxon>
        <taxon>Viridiplantae</taxon>
        <taxon>Streptophyta</taxon>
        <taxon>Embryophyta</taxon>
        <taxon>Tracheophyta</taxon>
        <taxon>Spermatophyta</taxon>
        <taxon>Magnoliopsida</taxon>
        <taxon>Liliopsida</taxon>
        <taxon>Asparagales</taxon>
        <taxon>Orchidaceae</taxon>
        <taxon>Epidendroideae</taxon>
        <taxon>Malaxideae</taxon>
        <taxon>Dendrobiinae</taxon>
        <taxon>Dendrobium</taxon>
    </lineage>
</organism>
<evidence type="ECO:0000256" key="1">
    <source>
        <dbReference type="SAM" id="MobiDB-lite"/>
    </source>
</evidence>
<feature type="compositionally biased region" description="Polar residues" evidence="1">
    <location>
        <begin position="39"/>
        <end position="55"/>
    </location>
</feature>
<gene>
    <name evidence="2" type="ORF">MA16_Dca005082</name>
</gene>
<reference evidence="2 3" key="2">
    <citation type="journal article" date="2017" name="Nature">
        <title>The Apostasia genome and the evolution of orchids.</title>
        <authorList>
            <person name="Zhang G.Q."/>
            <person name="Liu K.W."/>
            <person name="Li Z."/>
            <person name="Lohaus R."/>
            <person name="Hsiao Y.Y."/>
            <person name="Niu S.C."/>
            <person name="Wang J.Y."/>
            <person name="Lin Y.C."/>
            <person name="Xu Q."/>
            <person name="Chen L.J."/>
            <person name="Yoshida K."/>
            <person name="Fujiwara S."/>
            <person name="Wang Z.W."/>
            <person name="Zhang Y.Q."/>
            <person name="Mitsuda N."/>
            <person name="Wang M."/>
            <person name="Liu G.H."/>
            <person name="Pecoraro L."/>
            <person name="Huang H.X."/>
            <person name="Xiao X.J."/>
            <person name="Lin M."/>
            <person name="Wu X.Y."/>
            <person name="Wu W.L."/>
            <person name="Chen Y.Y."/>
            <person name="Chang S.B."/>
            <person name="Sakamoto S."/>
            <person name="Ohme-Takagi M."/>
            <person name="Yagi M."/>
            <person name="Zeng S.J."/>
            <person name="Shen C.Y."/>
            <person name="Yeh C.M."/>
            <person name="Luo Y.B."/>
            <person name="Tsai W.C."/>
            <person name="Van de Peer Y."/>
            <person name="Liu Z.J."/>
        </authorList>
    </citation>
    <scope>NUCLEOTIDE SEQUENCE [LARGE SCALE GENOMIC DNA]</scope>
    <source>
        <tissue evidence="2">The whole plant</tissue>
    </source>
</reference>
<keyword evidence="3" id="KW-1185">Reference proteome</keyword>